<organism evidence="2 3">
    <name type="scientific">Candidatus Woesebacteria bacterium RIFCSPHIGHO2_01_FULL_44_21</name>
    <dbReference type="NCBI Taxonomy" id="1802503"/>
    <lineage>
        <taxon>Bacteria</taxon>
        <taxon>Candidatus Woeseibacteriota</taxon>
    </lineage>
</organism>
<keyword evidence="1" id="KW-0812">Transmembrane</keyword>
<evidence type="ECO:0000313" key="3">
    <source>
        <dbReference type="Proteomes" id="UP000178870"/>
    </source>
</evidence>
<keyword evidence="1" id="KW-0472">Membrane</keyword>
<keyword evidence="1" id="KW-1133">Transmembrane helix</keyword>
<evidence type="ECO:0000313" key="2">
    <source>
        <dbReference type="EMBL" id="OGM31101.1"/>
    </source>
</evidence>
<dbReference type="EMBL" id="MGGP01000030">
    <property type="protein sequence ID" value="OGM31101.1"/>
    <property type="molecule type" value="Genomic_DNA"/>
</dbReference>
<sequence length="501" mass="52940">MANELSEIITPPKERRNFFTKKNILGLLLIIFLIAGIGVGLVLLNREQDIRGRAATIDQGSANNLSGCSADIDPIARESCSSFCTNSGCTLPGGLASGRCEIRRFHSNQNNDQVVNDTQTGFTNNGGANMGFSQTCGAEQIDVGCYTDELNNDGVYNDGFKTVANAWRRYSESCGGAPAPTSTSPSSTNPPTGGGGVPQCGCYGSGECVDKPNNEGPTHPAGECIMDNDKGYCVWDPGRCASGGGGDTSTPKPGLCDDSCNSDDDCADMRNGAILKCNTTIKKCVNMLCPNDTIPRNNCDCRTPVQTCGEPCGGGYPLCGAGFSCAYIVGPSCTTSSTVKPTSYCMPSPIPSGYSLPKCVARDQFNSYIKRVSDGKSSWTQAEIIQTFCQPAATPTATPAVATSITAQCLAIKIYDQNWDNLTVAEFSQLKPGSIVRFSAGGTTTGGQFEAARFTVNGVQRPEVTSKAPGKEELYDEYTIPEGVLSFTIGVQLRHSSLGWF</sequence>
<protein>
    <submittedName>
        <fullName evidence="2">Uncharacterized protein</fullName>
    </submittedName>
</protein>
<dbReference type="AlphaFoldDB" id="A0A1F7YUR8"/>
<gene>
    <name evidence="2" type="ORF">A2803_05360</name>
</gene>
<dbReference type="Proteomes" id="UP000178870">
    <property type="component" value="Unassembled WGS sequence"/>
</dbReference>
<comment type="caution">
    <text evidence="2">The sequence shown here is derived from an EMBL/GenBank/DDBJ whole genome shotgun (WGS) entry which is preliminary data.</text>
</comment>
<evidence type="ECO:0000256" key="1">
    <source>
        <dbReference type="SAM" id="Phobius"/>
    </source>
</evidence>
<reference evidence="2 3" key="1">
    <citation type="journal article" date="2016" name="Nat. Commun.">
        <title>Thousands of microbial genomes shed light on interconnected biogeochemical processes in an aquifer system.</title>
        <authorList>
            <person name="Anantharaman K."/>
            <person name="Brown C.T."/>
            <person name="Hug L.A."/>
            <person name="Sharon I."/>
            <person name="Castelle C.J."/>
            <person name="Probst A.J."/>
            <person name="Thomas B.C."/>
            <person name="Singh A."/>
            <person name="Wilkins M.J."/>
            <person name="Karaoz U."/>
            <person name="Brodie E.L."/>
            <person name="Williams K.H."/>
            <person name="Hubbard S.S."/>
            <person name="Banfield J.F."/>
        </authorList>
    </citation>
    <scope>NUCLEOTIDE SEQUENCE [LARGE SCALE GENOMIC DNA]</scope>
</reference>
<name>A0A1F7YUR8_9BACT</name>
<proteinExistence type="predicted"/>
<accession>A0A1F7YUR8</accession>
<feature type="transmembrane region" description="Helical" evidence="1">
    <location>
        <begin position="24"/>
        <end position="44"/>
    </location>
</feature>